<reference evidence="1 2" key="1">
    <citation type="submission" date="2019-06" db="EMBL/GenBank/DDBJ databases">
        <title>Sequencing the genomes of 1000 actinobacteria strains.</title>
        <authorList>
            <person name="Klenk H.-P."/>
        </authorList>
    </citation>
    <scope>NUCLEOTIDE SEQUENCE [LARGE SCALE GENOMIC DNA]</scope>
    <source>
        <strain evidence="1 2">DSM 41695</strain>
    </source>
</reference>
<dbReference type="RefSeq" id="WP_145872451.1">
    <property type="nucleotide sequence ID" value="NZ_BNCE01000054.1"/>
</dbReference>
<gene>
    <name evidence="1" type="ORF">FHX78_1323</name>
</gene>
<keyword evidence="2" id="KW-1185">Reference proteome</keyword>
<organism evidence="1 2">
    <name type="scientific">Streptomyces capillispiralis</name>
    <dbReference type="NCBI Taxonomy" id="68182"/>
    <lineage>
        <taxon>Bacteria</taxon>
        <taxon>Bacillati</taxon>
        <taxon>Actinomycetota</taxon>
        <taxon>Actinomycetes</taxon>
        <taxon>Kitasatosporales</taxon>
        <taxon>Streptomycetaceae</taxon>
        <taxon>Streptomyces</taxon>
    </lineage>
</organism>
<dbReference type="EMBL" id="VIWV01000003">
    <property type="protein sequence ID" value="TWF73904.1"/>
    <property type="molecule type" value="Genomic_DNA"/>
</dbReference>
<sequence>MTAERRLTSEELVRELRTALDADTGWLPALCAPNGPAGLPADAGLEAVVERLLAFTSAPEVPAALTPVLQRAADAADMALVTEGAAHYHHLGTAYAYLTQAQGLIGRDG</sequence>
<protein>
    <submittedName>
        <fullName evidence="1">Uncharacterized protein</fullName>
    </submittedName>
</protein>
<dbReference type="Proteomes" id="UP000316603">
    <property type="component" value="Unassembled WGS sequence"/>
</dbReference>
<evidence type="ECO:0000313" key="2">
    <source>
        <dbReference type="Proteomes" id="UP000316603"/>
    </source>
</evidence>
<evidence type="ECO:0000313" key="1">
    <source>
        <dbReference type="EMBL" id="TWF73904.1"/>
    </source>
</evidence>
<dbReference type="AlphaFoldDB" id="A0A561SGA8"/>
<name>A0A561SGA8_9ACTN</name>
<comment type="caution">
    <text evidence="1">The sequence shown here is derived from an EMBL/GenBank/DDBJ whole genome shotgun (WGS) entry which is preliminary data.</text>
</comment>
<dbReference type="OrthoDB" id="4249238at2"/>
<proteinExistence type="predicted"/>
<accession>A0A561SGA8</accession>